<sequence>MTNEETQIGNAKTFGLEKDLGLTGHKFGNITTLLSVNLVPLKAPWVMAIKSFGPNKALGTALLLCSFVKLDVCKAGISPGFSYLFSTVHPRNAAAKRLMMTNMANCTSGAFGDLFAYAVQIMGTCWDSRHSDGYLSSSSGLPWLWVASAGCIFSSIAPFQINGSAGAIIAWVATYVSPDGKRAVAMPFAYSIGNLSSLVSSQLYPSQQIPGYIEGNAISAGLDVVVAGLFSHAGCCSDAGTRRRKSSSPRGPPPMATKMIEALVSSTCFER</sequence>
<protein>
    <submittedName>
        <fullName evidence="6">Uncharacterized protein</fullName>
    </submittedName>
</protein>
<evidence type="ECO:0000256" key="4">
    <source>
        <dbReference type="ARBA" id="ARBA00022989"/>
    </source>
</evidence>
<keyword evidence="7" id="KW-1185">Reference proteome</keyword>
<evidence type="ECO:0000313" key="7">
    <source>
        <dbReference type="Proteomes" id="UP001201262"/>
    </source>
</evidence>
<keyword evidence="3" id="KW-0812">Transmembrane</keyword>
<evidence type="ECO:0000256" key="2">
    <source>
        <dbReference type="ARBA" id="ARBA00022448"/>
    </source>
</evidence>
<keyword evidence="4" id="KW-1133">Transmembrane helix</keyword>
<keyword evidence="5" id="KW-0472">Membrane</keyword>
<comment type="caution">
    <text evidence="6">The sequence shown here is derived from an EMBL/GenBank/DDBJ whole genome shotgun (WGS) entry which is preliminary data.</text>
</comment>
<organism evidence="6 7">
    <name type="scientific">Talaromyces proteolyticus</name>
    <dbReference type="NCBI Taxonomy" id="1131652"/>
    <lineage>
        <taxon>Eukaryota</taxon>
        <taxon>Fungi</taxon>
        <taxon>Dikarya</taxon>
        <taxon>Ascomycota</taxon>
        <taxon>Pezizomycotina</taxon>
        <taxon>Eurotiomycetes</taxon>
        <taxon>Eurotiomycetidae</taxon>
        <taxon>Eurotiales</taxon>
        <taxon>Trichocomaceae</taxon>
        <taxon>Talaromyces</taxon>
        <taxon>Talaromyces sect. Bacilispori</taxon>
    </lineage>
</organism>
<evidence type="ECO:0000256" key="1">
    <source>
        <dbReference type="ARBA" id="ARBA00004141"/>
    </source>
</evidence>
<dbReference type="Proteomes" id="UP001201262">
    <property type="component" value="Unassembled WGS sequence"/>
</dbReference>
<comment type="subcellular location">
    <subcellularLocation>
        <location evidence="1">Membrane</location>
        <topology evidence="1">Multi-pass membrane protein</topology>
    </subcellularLocation>
</comment>
<dbReference type="EMBL" id="JAJTJA010000008">
    <property type="protein sequence ID" value="KAH8695600.1"/>
    <property type="molecule type" value="Genomic_DNA"/>
</dbReference>
<accession>A0AAD4KTJ3</accession>
<dbReference type="RefSeq" id="XP_046070742.1">
    <property type="nucleotide sequence ID" value="XM_046220699.1"/>
</dbReference>
<name>A0AAD4KTJ3_9EURO</name>
<dbReference type="GO" id="GO:0016020">
    <property type="term" value="C:membrane"/>
    <property type="evidence" value="ECO:0007669"/>
    <property type="project" value="UniProtKB-SubCell"/>
</dbReference>
<dbReference type="GeneID" id="70250986"/>
<evidence type="ECO:0000256" key="5">
    <source>
        <dbReference type="ARBA" id="ARBA00023136"/>
    </source>
</evidence>
<proteinExistence type="predicted"/>
<dbReference type="GO" id="GO:0022857">
    <property type="term" value="F:transmembrane transporter activity"/>
    <property type="evidence" value="ECO:0007669"/>
    <property type="project" value="TreeGrafter"/>
</dbReference>
<keyword evidence="2" id="KW-0813">Transport</keyword>
<dbReference type="AlphaFoldDB" id="A0AAD4KTJ3"/>
<evidence type="ECO:0000313" key="6">
    <source>
        <dbReference type="EMBL" id="KAH8695600.1"/>
    </source>
</evidence>
<evidence type="ECO:0000256" key="3">
    <source>
        <dbReference type="ARBA" id="ARBA00022692"/>
    </source>
</evidence>
<dbReference type="PANTHER" id="PTHR43791:SF24">
    <property type="entry name" value="NICOTINIC ACID PLASMA MEMBRANE TRANSPORTER"/>
    <property type="match status" value="1"/>
</dbReference>
<reference evidence="6" key="1">
    <citation type="submission" date="2021-12" db="EMBL/GenBank/DDBJ databases">
        <title>Convergent genome expansion in fungi linked to evolution of root-endophyte symbiosis.</title>
        <authorList>
            <consortium name="DOE Joint Genome Institute"/>
            <person name="Ke Y.-H."/>
            <person name="Bonito G."/>
            <person name="Liao H.-L."/>
            <person name="Looney B."/>
            <person name="Rojas-Flechas A."/>
            <person name="Nash J."/>
            <person name="Hameed K."/>
            <person name="Schadt C."/>
            <person name="Martin F."/>
            <person name="Crous P.W."/>
            <person name="Miettinen O."/>
            <person name="Magnuson J.K."/>
            <person name="Labbe J."/>
            <person name="Jacobson D."/>
            <person name="Doktycz M.J."/>
            <person name="Veneault-Fourrey C."/>
            <person name="Kuo A."/>
            <person name="Mondo S."/>
            <person name="Calhoun S."/>
            <person name="Riley R."/>
            <person name="Ohm R."/>
            <person name="LaButti K."/>
            <person name="Andreopoulos B."/>
            <person name="Pangilinan J."/>
            <person name="Nolan M."/>
            <person name="Tritt A."/>
            <person name="Clum A."/>
            <person name="Lipzen A."/>
            <person name="Daum C."/>
            <person name="Barry K."/>
            <person name="Grigoriev I.V."/>
            <person name="Vilgalys R."/>
        </authorList>
    </citation>
    <scope>NUCLEOTIDE SEQUENCE</scope>
    <source>
        <strain evidence="6">PMI_201</strain>
    </source>
</reference>
<dbReference type="PANTHER" id="PTHR43791">
    <property type="entry name" value="PERMEASE-RELATED"/>
    <property type="match status" value="1"/>
</dbReference>
<gene>
    <name evidence="6" type="ORF">BGW36DRAFT_429472</name>
</gene>